<organism evidence="4 5">
    <name type="scientific">Caldanaerobacter subterraneus</name>
    <dbReference type="NCBI Taxonomy" id="911092"/>
    <lineage>
        <taxon>Bacteria</taxon>
        <taxon>Bacillati</taxon>
        <taxon>Bacillota</taxon>
        <taxon>Clostridia</taxon>
        <taxon>Thermoanaerobacterales</taxon>
        <taxon>Thermoanaerobacteraceae</taxon>
        <taxon>Caldanaerobacter</taxon>
    </lineage>
</organism>
<comment type="caution">
    <text evidence="4">The sequence shown here is derived from an EMBL/GenBank/DDBJ whole genome shotgun (WGS) entry which is preliminary data.</text>
</comment>
<dbReference type="HAMAP" id="MF_00023">
    <property type="entry name" value="SmpB"/>
    <property type="match status" value="1"/>
</dbReference>
<dbReference type="Proteomes" id="UP000294886">
    <property type="component" value="Unassembled WGS sequence"/>
</dbReference>
<name>A0A101E660_9THEO</name>
<dbReference type="InterPro" id="IPR020081">
    <property type="entry name" value="SsrA-bd_prot_CS"/>
</dbReference>
<dbReference type="InterPro" id="IPR000037">
    <property type="entry name" value="SsrA-bd_prot"/>
</dbReference>
<dbReference type="EMBL" id="SLWU01000013">
    <property type="protein sequence ID" value="TCO63891.1"/>
    <property type="molecule type" value="Genomic_DNA"/>
</dbReference>
<dbReference type="AlphaFoldDB" id="A0A101E660"/>
<dbReference type="InterPro" id="IPR023620">
    <property type="entry name" value="SmpB"/>
</dbReference>
<dbReference type="PROSITE" id="PS01317">
    <property type="entry name" value="SSRP"/>
    <property type="match status" value="1"/>
</dbReference>
<comment type="subcellular location">
    <subcellularLocation>
        <location evidence="3">Cytoplasm</location>
    </subcellularLocation>
    <text evidence="3">The tmRNA-SmpB complex associates with stalled 70S ribosomes.</text>
</comment>
<comment type="function">
    <text evidence="3">Required for rescue of stalled ribosomes mediated by trans-translation. Binds to transfer-messenger RNA (tmRNA), required for stable association of tmRNA with ribosomes. tmRNA and SmpB together mimic tRNA shape, replacing the anticodon stem-loop with SmpB. tmRNA is encoded by the ssrA gene; the 2 termini fold to resemble tRNA(Ala) and it encodes a 'tag peptide', a short internal open reading frame. During trans-translation Ala-aminoacylated tmRNA acts like a tRNA, entering the A-site of stalled ribosomes, displacing the stalled mRNA. The ribosome then switches to translate the ORF on the tmRNA; the nascent peptide is terminated with the 'tag peptide' encoded by the tmRNA and targeted for degradation. The ribosome is freed to recommence translation, which seems to be the essential function of trans-translation.</text>
</comment>
<evidence type="ECO:0000313" key="4">
    <source>
        <dbReference type="EMBL" id="TCO63891.1"/>
    </source>
</evidence>
<dbReference type="SUPFAM" id="SSF74982">
    <property type="entry name" value="Small protein B (SmpB)"/>
    <property type="match status" value="1"/>
</dbReference>
<proteinExistence type="inferred from homology"/>
<dbReference type="Gene3D" id="2.40.280.10">
    <property type="match status" value="1"/>
</dbReference>
<dbReference type="CDD" id="cd09294">
    <property type="entry name" value="SmpB"/>
    <property type="match status" value="1"/>
</dbReference>
<dbReference type="Pfam" id="PF01668">
    <property type="entry name" value="SmpB"/>
    <property type="match status" value="1"/>
</dbReference>
<dbReference type="NCBIfam" id="NF003843">
    <property type="entry name" value="PRK05422.1"/>
    <property type="match status" value="1"/>
</dbReference>
<keyword evidence="1 3" id="KW-0963">Cytoplasm</keyword>
<dbReference type="PANTHER" id="PTHR30308">
    <property type="entry name" value="TMRNA-BINDING COMPONENT OF TRANS-TRANSLATION TAGGING COMPLEX"/>
    <property type="match status" value="1"/>
</dbReference>
<comment type="similarity">
    <text evidence="3">Belongs to the SmpB family.</text>
</comment>
<evidence type="ECO:0000256" key="1">
    <source>
        <dbReference type="ARBA" id="ARBA00022490"/>
    </source>
</evidence>
<accession>A0A101E660</accession>
<dbReference type="GO" id="GO:0005829">
    <property type="term" value="C:cytosol"/>
    <property type="evidence" value="ECO:0007669"/>
    <property type="project" value="TreeGrafter"/>
</dbReference>
<sequence>MCYNIIATAKGPICDTQIGQFSPKEGVGTLSKEKEEIKIIAQNRKAFHDYFIEETYEAGIELVGTEVKSVRQGKVNLKDSFARVENNEVILYNMHISPYEKGNIFNKDPLRPRKLLLHRHEINKLSGYVSRKGYTLIPTKVYLKRGLVKVELAVAKGKKLFDKREDIARRDAKRELEKQFKEKQLGI</sequence>
<dbReference type="NCBIfam" id="TIGR00086">
    <property type="entry name" value="smpB"/>
    <property type="match status" value="1"/>
</dbReference>
<evidence type="ECO:0000256" key="3">
    <source>
        <dbReference type="HAMAP-Rule" id="MF_00023"/>
    </source>
</evidence>
<gene>
    <name evidence="3" type="primary">smpB</name>
    <name evidence="4" type="ORF">EV203_11350</name>
</gene>
<protein>
    <recommendedName>
        <fullName evidence="3">SsrA-binding protein</fullName>
    </recommendedName>
    <alternativeName>
        <fullName evidence="3">Small protein B</fullName>
    </alternativeName>
</protein>
<keyword evidence="2 3" id="KW-0694">RNA-binding</keyword>
<dbReference type="GO" id="GO:0070930">
    <property type="term" value="P:trans-translation-dependent protein tagging"/>
    <property type="evidence" value="ECO:0007669"/>
    <property type="project" value="TreeGrafter"/>
</dbReference>
<reference evidence="4 5" key="1">
    <citation type="submission" date="2019-03" db="EMBL/GenBank/DDBJ databases">
        <title>Genomic Encyclopedia of Type Strains, Phase IV (KMG-IV): sequencing the most valuable type-strain genomes for metagenomic binning, comparative biology and taxonomic classification.</title>
        <authorList>
            <person name="Goeker M."/>
        </authorList>
    </citation>
    <scope>NUCLEOTIDE SEQUENCE [LARGE SCALE GENOMIC DNA]</scope>
    <source>
        <strain evidence="4 5">DSM 13054</strain>
    </source>
</reference>
<evidence type="ECO:0000313" key="5">
    <source>
        <dbReference type="Proteomes" id="UP000294886"/>
    </source>
</evidence>
<dbReference type="GO" id="GO:0003723">
    <property type="term" value="F:RNA binding"/>
    <property type="evidence" value="ECO:0007669"/>
    <property type="project" value="UniProtKB-UniRule"/>
</dbReference>
<dbReference type="PANTHER" id="PTHR30308:SF2">
    <property type="entry name" value="SSRA-BINDING PROTEIN"/>
    <property type="match status" value="1"/>
</dbReference>
<dbReference type="GO" id="GO:0070929">
    <property type="term" value="P:trans-translation"/>
    <property type="evidence" value="ECO:0007669"/>
    <property type="project" value="UniProtKB-UniRule"/>
</dbReference>
<evidence type="ECO:0000256" key="2">
    <source>
        <dbReference type="ARBA" id="ARBA00022884"/>
    </source>
</evidence>